<keyword evidence="1" id="KW-0732">Signal</keyword>
<dbReference type="Proteomes" id="UP000321058">
    <property type="component" value="Unassembled WGS sequence"/>
</dbReference>
<dbReference type="RefSeq" id="WP_147156658.1">
    <property type="nucleotide sequence ID" value="NZ_BKAJ01000217.1"/>
</dbReference>
<name>A0A512NR13_9HYPH</name>
<feature type="chain" id="PRO_5021834522" description="Reelin domain-containing protein" evidence="1">
    <location>
        <begin position="24"/>
        <end position="226"/>
    </location>
</feature>
<evidence type="ECO:0000256" key="1">
    <source>
        <dbReference type="SAM" id="SignalP"/>
    </source>
</evidence>
<gene>
    <name evidence="2" type="ORF">RSO01_85180</name>
</gene>
<comment type="caution">
    <text evidence="2">The sequence shown here is derived from an EMBL/GenBank/DDBJ whole genome shotgun (WGS) entry which is preliminary data.</text>
</comment>
<protein>
    <recommendedName>
        <fullName evidence="4">Reelin domain-containing protein</fullName>
    </recommendedName>
</protein>
<evidence type="ECO:0000313" key="2">
    <source>
        <dbReference type="EMBL" id="GEP61352.1"/>
    </source>
</evidence>
<reference evidence="2 3" key="1">
    <citation type="submission" date="2019-07" db="EMBL/GenBank/DDBJ databases">
        <title>Whole genome shotgun sequence of Reyranella soli NBRC 108950.</title>
        <authorList>
            <person name="Hosoyama A."/>
            <person name="Uohara A."/>
            <person name="Ohji S."/>
            <person name="Ichikawa N."/>
        </authorList>
    </citation>
    <scope>NUCLEOTIDE SEQUENCE [LARGE SCALE GENOMIC DNA]</scope>
    <source>
        <strain evidence="2 3">NBRC 108950</strain>
    </source>
</reference>
<dbReference type="EMBL" id="BKAJ01000217">
    <property type="protein sequence ID" value="GEP61352.1"/>
    <property type="molecule type" value="Genomic_DNA"/>
</dbReference>
<accession>A0A512NR13</accession>
<sequence>MLKPMTRSIVFGLLLSFSSVVHAETWQAESILIPDPSTKCPDTVRTFEFSAANGTMTVKTPANATFTAPISPDGAVSLSFTAASGAGTVIIAGNALNKNLQMTAPRSLPGCRYAMRPVAASATPESTIEWRVSVQQVSGNVQKCSSGNRGRVRQTGLNLYLYDAGRASGAPTFATRVNSDGSFDGDVRTTFGANSTARLKVAPGQGPRPMEYVTYANVCGYRVVPD</sequence>
<dbReference type="AlphaFoldDB" id="A0A512NR13"/>
<keyword evidence="3" id="KW-1185">Reference proteome</keyword>
<evidence type="ECO:0000313" key="3">
    <source>
        <dbReference type="Proteomes" id="UP000321058"/>
    </source>
</evidence>
<feature type="signal peptide" evidence="1">
    <location>
        <begin position="1"/>
        <end position="23"/>
    </location>
</feature>
<proteinExistence type="predicted"/>
<evidence type="ECO:0008006" key="4">
    <source>
        <dbReference type="Google" id="ProtNLM"/>
    </source>
</evidence>
<organism evidence="2 3">
    <name type="scientific">Reyranella soli</name>
    <dbReference type="NCBI Taxonomy" id="1230389"/>
    <lineage>
        <taxon>Bacteria</taxon>
        <taxon>Pseudomonadati</taxon>
        <taxon>Pseudomonadota</taxon>
        <taxon>Alphaproteobacteria</taxon>
        <taxon>Hyphomicrobiales</taxon>
        <taxon>Reyranellaceae</taxon>
        <taxon>Reyranella</taxon>
    </lineage>
</organism>